<organism evidence="2">
    <name type="scientific">Tuwongella immobilis</name>
    <dbReference type="NCBI Taxonomy" id="692036"/>
    <lineage>
        <taxon>Bacteria</taxon>
        <taxon>Pseudomonadati</taxon>
        <taxon>Planctomycetota</taxon>
        <taxon>Planctomycetia</taxon>
        <taxon>Gemmatales</taxon>
        <taxon>Gemmataceae</taxon>
        <taxon>Tuwongella</taxon>
    </lineage>
</organism>
<evidence type="ECO:0000313" key="2">
    <source>
        <dbReference type="EMBL" id="VIP03541.1"/>
    </source>
</evidence>
<evidence type="ECO:0000256" key="1">
    <source>
        <dbReference type="SAM" id="SignalP"/>
    </source>
</evidence>
<dbReference type="InParanoid" id="A0A6C2YQE0"/>
<keyword evidence="1" id="KW-0732">Signal</keyword>
<feature type="signal peptide" evidence="1">
    <location>
        <begin position="1"/>
        <end position="24"/>
    </location>
</feature>
<evidence type="ECO:0000313" key="3">
    <source>
        <dbReference type="Proteomes" id="UP000464378"/>
    </source>
</evidence>
<keyword evidence="3" id="KW-1185">Reference proteome</keyword>
<protein>
    <recommendedName>
        <fullName evidence="4">MetA-pathway of phenol degradation</fullName>
    </recommendedName>
</protein>
<accession>A0A6C2YQE0</accession>
<evidence type="ECO:0008006" key="4">
    <source>
        <dbReference type="Google" id="ProtNLM"/>
    </source>
</evidence>
<sequence>MKSRSLLAGFTLGLVSWLGNSAIAQEIPSSAPTAAETILVPGSGPIAPSMPSVVYESGTPYTIQSELNGTSTDRSIFQSDHAFDGFITPISNPVLSKDPRANTFLRGLFIWNQIPNNHPLAGNAQIYAVQANLAITERFSLLAEKDGYAVIDAKNGSTTTEGWLSLNFGFKYALIRDVENQFLFTVGSTIEVPTGAQDVLQNDHSGITTVFATVGKEFGDGFHFLNTTGYQFGFDSKQTSNFFYSSFHLDKQVAKYFYPLIEMNWFGYTGGGDNGLPLAIGEGDGLLNFGTTGMGGQNYLFGAVGLRVVPAQALQAGIAYEFPLSDQKGLLQNRLTCDLIIRY</sequence>
<dbReference type="EMBL" id="LR586016">
    <property type="protein sequence ID" value="VIP03541.1"/>
    <property type="molecule type" value="Genomic_DNA"/>
</dbReference>
<dbReference type="AlphaFoldDB" id="A0A6C2YQE0"/>
<proteinExistence type="predicted"/>
<gene>
    <name evidence="2" type="ORF">GMBLW1_04190</name>
</gene>
<reference evidence="2" key="1">
    <citation type="submission" date="2019-04" db="EMBL/GenBank/DDBJ databases">
        <authorList>
            <consortium name="Science for Life Laboratories"/>
        </authorList>
    </citation>
    <scope>NUCLEOTIDE SEQUENCE</scope>
    <source>
        <strain evidence="2">MBLW1</strain>
    </source>
</reference>
<feature type="chain" id="PRO_5036383910" description="MetA-pathway of phenol degradation" evidence="1">
    <location>
        <begin position="25"/>
        <end position="343"/>
    </location>
</feature>
<dbReference type="EMBL" id="LR593887">
    <property type="protein sequence ID" value="VTS04450.1"/>
    <property type="molecule type" value="Genomic_DNA"/>
</dbReference>
<dbReference type="Proteomes" id="UP000464378">
    <property type="component" value="Chromosome"/>
</dbReference>
<dbReference type="KEGG" id="tim:GMBLW1_04190"/>
<name>A0A6C2YQE0_9BACT</name>
<dbReference type="RefSeq" id="WP_162658677.1">
    <property type="nucleotide sequence ID" value="NZ_LR593887.1"/>
</dbReference>